<dbReference type="CDD" id="cd04301">
    <property type="entry name" value="NAT_SF"/>
    <property type="match status" value="2"/>
</dbReference>
<dbReference type="GO" id="GO:0016746">
    <property type="term" value="F:acyltransferase activity"/>
    <property type="evidence" value="ECO:0007669"/>
    <property type="project" value="UniProtKB-KW"/>
</dbReference>
<protein>
    <submittedName>
        <fullName evidence="4">GNAT family N-acetyltransferase</fullName>
        <ecNumber evidence="4">2.3.1.-</ecNumber>
    </submittedName>
</protein>
<dbReference type="PROSITE" id="PS51186">
    <property type="entry name" value="GNAT"/>
    <property type="match status" value="2"/>
</dbReference>
<feature type="domain" description="N-acetyltransferase" evidence="3">
    <location>
        <begin position="160"/>
        <end position="286"/>
    </location>
</feature>
<gene>
    <name evidence="4" type="ORF">ACFSKP_07355</name>
</gene>
<organism evidence="4 5">
    <name type="scientific">Pontibacter ruber</name>
    <dbReference type="NCBI Taxonomy" id="1343895"/>
    <lineage>
        <taxon>Bacteria</taxon>
        <taxon>Pseudomonadati</taxon>
        <taxon>Bacteroidota</taxon>
        <taxon>Cytophagia</taxon>
        <taxon>Cytophagales</taxon>
        <taxon>Hymenobacteraceae</taxon>
        <taxon>Pontibacter</taxon>
    </lineage>
</organism>
<keyword evidence="1 4" id="KW-0808">Transferase</keyword>
<dbReference type="InterPro" id="IPR016181">
    <property type="entry name" value="Acyl_CoA_acyltransferase"/>
</dbReference>
<evidence type="ECO:0000256" key="2">
    <source>
        <dbReference type="ARBA" id="ARBA00023315"/>
    </source>
</evidence>
<dbReference type="SUPFAM" id="SSF55729">
    <property type="entry name" value="Acyl-CoA N-acyltransferases (Nat)"/>
    <property type="match status" value="2"/>
</dbReference>
<evidence type="ECO:0000256" key="1">
    <source>
        <dbReference type="ARBA" id="ARBA00022679"/>
    </source>
</evidence>
<accession>A0ABW5CWW3</accession>
<dbReference type="Proteomes" id="UP001597374">
    <property type="component" value="Unassembled WGS sequence"/>
</dbReference>
<dbReference type="PANTHER" id="PTHR43420:SF44">
    <property type="entry name" value="ACETYLTRANSFERASE YPEA"/>
    <property type="match status" value="1"/>
</dbReference>
<evidence type="ECO:0000313" key="5">
    <source>
        <dbReference type="Proteomes" id="UP001597374"/>
    </source>
</evidence>
<evidence type="ECO:0000313" key="4">
    <source>
        <dbReference type="EMBL" id="MFD2246067.1"/>
    </source>
</evidence>
<keyword evidence="2 4" id="KW-0012">Acyltransferase</keyword>
<dbReference type="EC" id="2.3.1.-" evidence="4"/>
<dbReference type="InterPro" id="IPR050680">
    <property type="entry name" value="YpeA/RimI_acetyltransf"/>
</dbReference>
<comment type="caution">
    <text evidence="4">The sequence shown here is derived from an EMBL/GenBank/DDBJ whole genome shotgun (WGS) entry which is preliminary data.</text>
</comment>
<dbReference type="PANTHER" id="PTHR43420">
    <property type="entry name" value="ACETYLTRANSFERASE"/>
    <property type="match status" value="1"/>
</dbReference>
<dbReference type="Gene3D" id="3.40.630.30">
    <property type="match status" value="2"/>
</dbReference>
<sequence>MENYRFAFLSEKELPELHQTFLKAFADYYVPIQLTWEQFEAKIKREGVEPTFCAAAFHGDEMAGFILTGLGEWLRRPTAYNGGTGVVPEHRGQNLSQRLYEFMLPKLRESGMEQCLLEVLQQNEPAKKVYTTTGFRTTRVLDCFRTPKADVLLRNTAADVTVEKALKPDWATYTSFWDIQPSWQNTVTALRRCPAEKVVLEARLEDELVGYIIFYPSNGAVAQLAVDPTHRAKGIGTLLLQEALQLIKAPAVMLINVDEAGASIISFLERRHFKCVLVQEEMLLTL</sequence>
<dbReference type="EMBL" id="JBHUIM010000001">
    <property type="protein sequence ID" value="MFD2246067.1"/>
    <property type="molecule type" value="Genomic_DNA"/>
</dbReference>
<reference evidence="5" key="1">
    <citation type="journal article" date="2019" name="Int. J. Syst. Evol. Microbiol.">
        <title>The Global Catalogue of Microorganisms (GCM) 10K type strain sequencing project: providing services to taxonomists for standard genome sequencing and annotation.</title>
        <authorList>
            <consortium name="The Broad Institute Genomics Platform"/>
            <consortium name="The Broad Institute Genome Sequencing Center for Infectious Disease"/>
            <person name="Wu L."/>
            <person name="Ma J."/>
        </authorList>
    </citation>
    <scope>NUCLEOTIDE SEQUENCE [LARGE SCALE GENOMIC DNA]</scope>
    <source>
        <strain evidence="5">CGMCC 4.1782</strain>
    </source>
</reference>
<feature type="domain" description="N-acetyltransferase" evidence="3">
    <location>
        <begin position="4"/>
        <end position="158"/>
    </location>
</feature>
<name>A0ABW5CWW3_9BACT</name>
<dbReference type="InterPro" id="IPR000182">
    <property type="entry name" value="GNAT_dom"/>
</dbReference>
<keyword evidence="5" id="KW-1185">Reference proteome</keyword>
<evidence type="ECO:0000259" key="3">
    <source>
        <dbReference type="PROSITE" id="PS51186"/>
    </source>
</evidence>
<proteinExistence type="predicted"/>
<dbReference type="Pfam" id="PF00583">
    <property type="entry name" value="Acetyltransf_1"/>
    <property type="match status" value="2"/>
</dbReference>
<dbReference type="RefSeq" id="WP_250427732.1">
    <property type="nucleotide sequence ID" value="NZ_JALPRR010000001.1"/>
</dbReference>